<evidence type="ECO:0000256" key="1">
    <source>
        <dbReference type="SAM" id="MobiDB-lite"/>
    </source>
</evidence>
<sequence length="77" mass="7739">MPSVTGLTDTPSERRLRSTEADAAVGGSASRTWLVVRGIVFGGTDTRADAAVDVYEDAPPGGAAGSIARHLGPTGGE</sequence>
<dbReference type="EMBL" id="BAAAHP010000117">
    <property type="protein sequence ID" value="GAA0945060.1"/>
    <property type="molecule type" value="Genomic_DNA"/>
</dbReference>
<organism evidence="2 3">
    <name type="scientific">Pseudonocardia zijingensis</name>
    <dbReference type="NCBI Taxonomy" id="153376"/>
    <lineage>
        <taxon>Bacteria</taxon>
        <taxon>Bacillati</taxon>
        <taxon>Actinomycetota</taxon>
        <taxon>Actinomycetes</taxon>
        <taxon>Pseudonocardiales</taxon>
        <taxon>Pseudonocardiaceae</taxon>
        <taxon>Pseudonocardia</taxon>
    </lineage>
</organism>
<feature type="compositionally biased region" description="Basic and acidic residues" evidence="1">
    <location>
        <begin position="11"/>
        <end position="20"/>
    </location>
</feature>
<name>A0ABN1QNA9_9PSEU</name>
<proteinExistence type="predicted"/>
<evidence type="ECO:0000313" key="2">
    <source>
        <dbReference type="EMBL" id="GAA0945060.1"/>
    </source>
</evidence>
<comment type="caution">
    <text evidence="2">The sequence shown here is derived from an EMBL/GenBank/DDBJ whole genome shotgun (WGS) entry which is preliminary data.</text>
</comment>
<evidence type="ECO:0000313" key="3">
    <source>
        <dbReference type="Proteomes" id="UP001499967"/>
    </source>
</evidence>
<accession>A0ABN1QNA9</accession>
<gene>
    <name evidence="2" type="ORF">GCM10009559_42940</name>
</gene>
<protein>
    <submittedName>
        <fullName evidence="2">Uncharacterized protein</fullName>
    </submittedName>
</protein>
<feature type="region of interest" description="Disordered" evidence="1">
    <location>
        <begin position="1"/>
        <end position="23"/>
    </location>
</feature>
<feature type="region of interest" description="Disordered" evidence="1">
    <location>
        <begin position="58"/>
        <end position="77"/>
    </location>
</feature>
<dbReference type="Proteomes" id="UP001499967">
    <property type="component" value="Unassembled WGS sequence"/>
</dbReference>
<reference evidence="2 3" key="1">
    <citation type="journal article" date="2019" name="Int. J. Syst. Evol. Microbiol.">
        <title>The Global Catalogue of Microorganisms (GCM) 10K type strain sequencing project: providing services to taxonomists for standard genome sequencing and annotation.</title>
        <authorList>
            <consortium name="The Broad Institute Genomics Platform"/>
            <consortium name="The Broad Institute Genome Sequencing Center for Infectious Disease"/>
            <person name="Wu L."/>
            <person name="Ma J."/>
        </authorList>
    </citation>
    <scope>NUCLEOTIDE SEQUENCE [LARGE SCALE GENOMIC DNA]</scope>
    <source>
        <strain evidence="2 3">JCM 11117</strain>
    </source>
</reference>
<feature type="compositionally biased region" description="Polar residues" evidence="1">
    <location>
        <begin position="1"/>
        <end position="10"/>
    </location>
</feature>
<keyword evidence="3" id="KW-1185">Reference proteome</keyword>